<dbReference type="GeneID" id="94193771"/>
<dbReference type="AlphaFoldDB" id="A0AAV4LQZ1"/>
<dbReference type="RefSeq" id="XP_067714359.1">
    <property type="nucleotide sequence ID" value="XM_067858258.1"/>
</dbReference>
<gene>
    <name evidence="1" type="ORF">BcabD6B2_17250</name>
</gene>
<dbReference type="Pfam" id="PF12785">
    <property type="entry name" value="VESA1_N"/>
    <property type="match status" value="1"/>
</dbReference>
<name>A0AAV4LQZ1_BABCB</name>
<keyword evidence="2" id="KW-1185">Reference proteome</keyword>
<proteinExistence type="predicted"/>
<accession>A0AAV4LQZ1</accession>
<dbReference type="InterPro" id="IPR024751">
    <property type="entry name" value="VESA1"/>
</dbReference>
<evidence type="ECO:0000313" key="1">
    <source>
        <dbReference type="EMBL" id="GIX62290.1"/>
    </source>
</evidence>
<reference evidence="1 2" key="1">
    <citation type="submission" date="2021-06" db="EMBL/GenBank/DDBJ databases">
        <title>Genome sequence of Babesia caballi.</title>
        <authorList>
            <person name="Yamagishi J."/>
            <person name="Kidaka T."/>
            <person name="Ochi A."/>
        </authorList>
    </citation>
    <scope>NUCLEOTIDE SEQUENCE [LARGE SCALE GENOMIC DNA]</scope>
    <source>
        <strain evidence="1">USDA-D6B2</strain>
    </source>
</reference>
<sequence length="554" mass="59174">MAAKSLTDCPSNLKEAIDWILRVTSKDGGSGPGGTQQLAQAITKLEGFNEAIKASAGKLKDNKSGDATKALRELNNPTTLGPIIGQLSDGLKAFIGYGSGGKGIALVIDPLQQLRKGVLSFLLMMLDKLRGSIDAYTDVSDTLNKAIKGGDVVTFESAMQEVSKLQENSATGSQVKGVVSALKNIGSLRGKNDLNKLSQGFKEYLKAVLGAVENTVKEKAPQASPHVSTLCFQLQTLLEEVGKQSNDIHSQINAVEAAKTTLYANKGSGHPASTLIPAVTYGTANLLTQLKKDGYKSSYQPTLNWNGKDNKDRVSQIFLGCLPLYYYWLTCIGSVVRTGESGRGSALIAAPSKLSCTQKGSEVATLLQSLGMSSAIAPKPSHPELLGALDQSLQKVISSLGSTIAQSHSLSALFYVCRYYFTGRQIMDSNNPTIKPTPLTSIREMLYWLSGLQFSPNYSDLEKQIEGLIPSGGLQVADSGTSSPNNFISRDHMKGFLLSSCLSAPGVLGAIQGDSADTENEPWLYSLFCNSAFQFKYPSGSALFNALSRYSYAL</sequence>
<evidence type="ECO:0000313" key="2">
    <source>
        <dbReference type="Proteomes" id="UP001497744"/>
    </source>
</evidence>
<protein>
    <submittedName>
        <fullName evidence="1">Variant erythrocyte surface antigen-1 family protein</fullName>
    </submittedName>
</protein>
<dbReference type="Proteomes" id="UP001497744">
    <property type="component" value="Unassembled WGS sequence"/>
</dbReference>
<organism evidence="1 2">
    <name type="scientific">Babesia caballi</name>
    <dbReference type="NCBI Taxonomy" id="5871"/>
    <lineage>
        <taxon>Eukaryota</taxon>
        <taxon>Sar</taxon>
        <taxon>Alveolata</taxon>
        <taxon>Apicomplexa</taxon>
        <taxon>Aconoidasida</taxon>
        <taxon>Piroplasmida</taxon>
        <taxon>Babesiidae</taxon>
        <taxon>Babesia</taxon>
    </lineage>
</organism>
<comment type="caution">
    <text evidence="1">The sequence shown here is derived from an EMBL/GenBank/DDBJ whole genome shotgun (WGS) entry which is preliminary data.</text>
</comment>
<dbReference type="EMBL" id="BPLF01000001">
    <property type="protein sequence ID" value="GIX62290.1"/>
    <property type="molecule type" value="Genomic_DNA"/>
</dbReference>